<feature type="signal peptide" evidence="1">
    <location>
        <begin position="1"/>
        <end position="19"/>
    </location>
</feature>
<dbReference type="RefSeq" id="WP_144073169.1">
    <property type="nucleotide sequence ID" value="NZ_CP076128.1"/>
</dbReference>
<evidence type="ECO:0000313" key="3">
    <source>
        <dbReference type="Proteomes" id="UP000682802"/>
    </source>
</evidence>
<reference evidence="2 3" key="1">
    <citation type="submission" date="2021-05" db="EMBL/GenBank/DDBJ databases">
        <title>Comparative genomic studies on the polysaccharide-degrading batcterial strains of the Flammeovirga genus.</title>
        <authorList>
            <person name="Zewei F."/>
            <person name="Zheng Z."/>
            <person name="Yu L."/>
            <person name="Ruyue G."/>
            <person name="Yanhong M."/>
            <person name="Yuanyuan C."/>
            <person name="Jingyan G."/>
            <person name="Wenjun H."/>
        </authorList>
    </citation>
    <scope>NUCLEOTIDE SEQUENCE [LARGE SCALE GENOMIC DNA]</scope>
    <source>
        <strain evidence="2 3">YS10</strain>
    </source>
</reference>
<dbReference type="EMBL" id="CP076128">
    <property type="protein sequence ID" value="QWG05724.1"/>
    <property type="molecule type" value="Genomic_DNA"/>
</dbReference>
<evidence type="ECO:0008006" key="4">
    <source>
        <dbReference type="Google" id="ProtNLM"/>
    </source>
</evidence>
<keyword evidence="1" id="KW-0732">Signal</keyword>
<name>A0ABX8GQ59_9BACT</name>
<sequence length="120" mass="14073">MKKYFIILFAVLTTLTAFGQQKKNSKQKKSAFFATEFAQEFNLSKEVETKVYEIKLSHMDEAQVVFKAKKNNEITPEEAKAQIKVINKKYSKMIMTESKVNQKEYYAFVKELQPKMKDVK</sequence>
<keyword evidence="3" id="KW-1185">Reference proteome</keyword>
<feature type="chain" id="PRO_5046523696" description="DUF4168 domain-containing protein" evidence="1">
    <location>
        <begin position="20"/>
        <end position="120"/>
    </location>
</feature>
<accession>A0ABX8GQ59</accession>
<dbReference type="Proteomes" id="UP000682802">
    <property type="component" value="Chromosome 1"/>
</dbReference>
<gene>
    <name evidence="2" type="ORF">KM029_10045</name>
</gene>
<evidence type="ECO:0000256" key="1">
    <source>
        <dbReference type="SAM" id="SignalP"/>
    </source>
</evidence>
<proteinExistence type="predicted"/>
<organism evidence="2 3">
    <name type="scientific">Flammeovirga kamogawensis</name>
    <dbReference type="NCBI Taxonomy" id="373891"/>
    <lineage>
        <taxon>Bacteria</taxon>
        <taxon>Pseudomonadati</taxon>
        <taxon>Bacteroidota</taxon>
        <taxon>Cytophagia</taxon>
        <taxon>Cytophagales</taxon>
        <taxon>Flammeovirgaceae</taxon>
        <taxon>Flammeovirga</taxon>
    </lineage>
</organism>
<protein>
    <recommendedName>
        <fullName evidence="4">DUF4168 domain-containing protein</fullName>
    </recommendedName>
</protein>
<evidence type="ECO:0000313" key="2">
    <source>
        <dbReference type="EMBL" id="QWG05724.1"/>
    </source>
</evidence>